<accession>A0A3Q2GIS1</accession>
<protein>
    <submittedName>
        <fullName evidence="11">G-protein-signaling modulator 2-like</fullName>
    </submittedName>
</protein>
<keyword evidence="12" id="KW-1185">Reference proteome</keyword>
<dbReference type="PANTHER" id="PTHR45954:SF3">
    <property type="entry name" value="G-PROTEIN-SIGNALING MODULATOR 2"/>
    <property type="match status" value="1"/>
</dbReference>
<dbReference type="InterPro" id="IPR052386">
    <property type="entry name" value="GPSM"/>
</dbReference>
<evidence type="ECO:0000256" key="3">
    <source>
        <dbReference type="ARBA" id="ARBA00006600"/>
    </source>
</evidence>
<keyword evidence="7" id="KW-0677">Repeat</keyword>
<sequence length="385" mass="42780">MESSCLDLALEGERLCKAGNYRAGVSFFESALQVGTEDLQILSAIYSQLGNAYFHLQEYNKALEYHRHDLTLTRTIGDELGEAKASGNLGNTLKVLGRYGEAVVCCQRHLDITRAVVDKVGHIWVMFFSVEVSGLSEGPVCMQTRKADMSVYFKYIITAIVSVVSVCENVIANLSLVKELGDHAAQGRTYGNLGNTYYLLGDFENAVAAHEKRLLIAKEFGDRSAERRAHCNLGNAYIFLGKFDMAASHYKKTLQLARQLKDKAVEAQACYSLGNTYTLLQDYERAIDYHLKHLVIAQDLNDRVGEGRAYWSLGNAHTALGNHESAMLFAEKHLEIAKEVCVYSSPPITWFFLCNISETTTPSGGFKVNCMCICGMLHVPQRQSV</sequence>
<evidence type="ECO:0000256" key="2">
    <source>
        <dbReference type="ARBA" id="ARBA00004496"/>
    </source>
</evidence>
<evidence type="ECO:0000313" key="12">
    <source>
        <dbReference type="Proteomes" id="UP000265020"/>
    </source>
</evidence>
<dbReference type="PROSITE" id="PS50005">
    <property type="entry name" value="TPR"/>
    <property type="match status" value="2"/>
</dbReference>
<evidence type="ECO:0000256" key="7">
    <source>
        <dbReference type="ARBA" id="ARBA00022737"/>
    </source>
</evidence>
<dbReference type="Pfam" id="PF13424">
    <property type="entry name" value="TPR_12"/>
    <property type="match status" value="3"/>
</dbReference>
<evidence type="ECO:0000256" key="9">
    <source>
        <dbReference type="ARBA" id="ARBA00023136"/>
    </source>
</evidence>
<dbReference type="InterPro" id="IPR011990">
    <property type="entry name" value="TPR-like_helical_dom_sf"/>
</dbReference>
<name>A0A3Q2GIS1_CYPVA</name>
<dbReference type="GO" id="GO:0005092">
    <property type="term" value="F:GDP-dissociation inhibitor activity"/>
    <property type="evidence" value="ECO:0007669"/>
    <property type="project" value="TreeGrafter"/>
</dbReference>
<dbReference type="SUPFAM" id="SSF48452">
    <property type="entry name" value="TPR-like"/>
    <property type="match status" value="2"/>
</dbReference>
<dbReference type="PANTHER" id="PTHR45954">
    <property type="entry name" value="LD33695P"/>
    <property type="match status" value="1"/>
</dbReference>
<reference evidence="11" key="1">
    <citation type="submission" date="2025-08" db="UniProtKB">
        <authorList>
            <consortium name="Ensembl"/>
        </authorList>
    </citation>
    <scope>IDENTIFICATION</scope>
</reference>
<comment type="similarity">
    <text evidence="3">Belongs to the GPSM family.</text>
</comment>
<dbReference type="Gene3D" id="1.25.40.10">
    <property type="entry name" value="Tetratricopeptide repeat domain"/>
    <property type="match status" value="1"/>
</dbReference>
<evidence type="ECO:0000256" key="4">
    <source>
        <dbReference type="ARBA" id="ARBA00022475"/>
    </source>
</evidence>
<keyword evidence="6" id="KW-0597">Phosphoprotein</keyword>
<dbReference type="InterPro" id="IPR019734">
    <property type="entry name" value="TPR_rpt"/>
</dbReference>
<evidence type="ECO:0000256" key="6">
    <source>
        <dbReference type="ARBA" id="ARBA00022553"/>
    </source>
</evidence>
<evidence type="ECO:0000313" key="11">
    <source>
        <dbReference type="Ensembl" id="ENSCVAP00000026925.1"/>
    </source>
</evidence>
<keyword evidence="8 10" id="KW-0802">TPR repeat</keyword>
<comment type="subcellular location">
    <subcellularLocation>
        <location evidence="1">Cell membrane</location>
    </subcellularLocation>
    <subcellularLocation>
        <location evidence="2">Cytoplasm</location>
    </subcellularLocation>
</comment>
<evidence type="ECO:0000256" key="5">
    <source>
        <dbReference type="ARBA" id="ARBA00022490"/>
    </source>
</evidence>
<evidence type="ECO:0000256" key="1">
    <source>
        <dbReference type="ARBA" id="ARBA00004236"/>
    </source>
</evidence>
<evidence type="ECO:0000256" key="10">
    <source>
        <dbReference type="PROSITE-ProRule" id="PRU00339"/>
    </source>
</evidence>
<dbReference type="GO" id="GO:0005886">
    <property type="term" value="C:plasma membrane"/>
    <property type="evidence" value="ECO:0007669"/>
    <property type="project" value="UniProtKB-SubCell"/>
</dbReference>
<reference evidence="11" key="2">
    <citation type="submission" date="2025-09" db="UniProtKB">
        <authorList>
            <consortium name="Ensembl"/>
        </authorList>
    </citation>
    <scope>IDENTIFICATION</scope>
</reference>
<dbReference type="GO" id="GO:0000132">
    <property type="term" value="P:establishment of mitotic spindle orientation"/>
    <property type="evidence" value="ECO:0007669"/>
    <property type="project" value="TreeGrafter"/>
</dbReference>
<feature type="repeat" description="TPR" evidence="10">
    <location>
        <begin position="227"/>
        <end position="260"/>
    </location>
</feature>
<dbReference type="GeneTree" id="ENSGT00940000154667"/>
<dbReference type="Ensembl" id="ENSCVAT00000029643.1">
    <property type="protein sequence ID" value="ENSCVAP00000026925.1"/>
    <property type="gene ID" value="ENSCVAG00000012894.1"/>
</dbReference>
<dbReference type="GO" id="GO:0005938">
    <property type="term" value="C:cell cortex"/>
    <property type="evidence" value="ECO:0007669"/>
    <property type="project" value="TreeGrafter"/>
</dbReference>
<feature type="repeat" description="TPR" evidence="10">
    <location>
        <begin position="43"/>
        <end position="76"/>
    </location>
</feature>
<dbReference type="Proteomes" id="UP000265020">
    <property type="component" value="Unassembled WGS sequence"/>
</dbReference>
<keyword evidence="4" id="KW-1003">Cell membrane</keyword>
<dbReference type="FunFam" id="1.25.40.10:FF:000043">
    <property type="entry name" value="G-protein-signaling modulator 2 isoform X1"/>
    <property type="match status" value="1"/>
</dbReference>
<dbReference type="GO" id="GO:0001965">
    <property type="term" value="F:G-protein alpha-subunit binding"/>
    <property type="evidence" value="ECO:0007669"/>
    <property type="project" value="TreeGrafter"/>
</dbReference>
<keyword evidence="5" id="KW-0963">Cytoplasm</keyword>
<proteinExistence type="inferred from homology"/>
<organism evidence="11 12">
    <name type="scientific">Cyprinodon variegatus</name>
    <name type="common">Sheepshead minnow</name>
    <dbReference type="NCBI Taxonomy" id="28743"/>
    <lineage>
        <taxon>Eukaryota</taxon>
        <taxon>Metazoa</taxon>
        <taxon>Chordata</taxon>
        <taxon>Craniata</taxon>
        <taxon>Vertebrata</taxon>
        <taxon>Euteleostomi</taxon>
        <taxon>Actinopterygii</taxon>
        <taxon>Neopterygii</taxon>
        <taxon>Teleostei</taxon>
        <taxon>Neoteleostei</taxon>
        <taxon>Acanthomorphata</taxon>
        <taxon>Ovalentaria</taxon>
        <taxon>Atherinomorphae</taxon>
        <taxon>Cyprinodontiformes</taxon>
        <taxon>Cyprinodontidae</taxon>
        <taxon>Cyprinodon</taxon>
    </lineage>
</organism>
<dbReference type="AlphaFoldDB" id="A0A3Q2GIS1"/>
<evidence type="ECO:0000256" key="8">
    <source>
        <dbReference type="ARBA" id="ARBA00022803"/>
    </source>
</evidence>
<dbReference type="SMART" id="SM00028">
    <property type="entry name" value="TPR"/>
    <property type="match status" value="6"/>
</dbReference>
<keyword evidence="9" id="KW-0472">Membrane</keyword>